<protein>
    <recommendedName>
        <fullName evidence="1">G domain-containing protein</fullName>
    </recommendedName>
</protein>
<dbReference type="STRING" id="933852.A0A0C3B243"/>
<dbReference type="Pfam" id="PF01926">
    <property type="entry name" value="MMR_HSR1"/>
    <property type="match status" value="1"/>
</dbReference>
<dbReference type="AlphaFoldDB" id="A0A0C3B243"/>
<dbReference type="InterPro" id="IPR006073">
    <property type="entry name" value="GTP-bd"/>
</dbReference>
<dbReference type="CDD" id="cd00882">
    <property type="entry name" value="Ras_like_GTPase"/>
    <property type="match status" value="1"/>
</dbReference>
<dbReference type="EMBL" id="KN824283">
    <property type="protein sequence ID" value="KIM30905.1"/>
    <property type="molecule type" value="Genomic_DNA"/>
</dbReference>
<dbReference type="InterPro" id="IPR027417">
    <property type="entry name" value="P-loop_NTPase"/>
</dbReference>
<sequence>MGDKSTQKIRKRCGKFRILIIGRANAGKTTVLKRVCDTTEEPEVYNRHGERLDRSILAASAERGEHDIENEMIFTSNPGFIFHDSPGFESGGIEEVDRVNAFITYRSQERKLENRLHAIWYCIPVDDSRPFTTAESQFFSVFGTGCVPVIAMFTKFDALDNKAFAVLRERRLSRADARKEAPKHAITEFEQHRLNSFYDKTFPPRAHVYLRDMNKEGTNCNELLTQTAGVLDDKFLESLLVSTQQNSLELCIEYSFKR</sequence>
<organism evidence="2 3">
    <name type="scientific">Serendipita vermifera MAFF 305830</name>
    <dbReference type="NCBI Taxonomy" id="933852"/>
    <lineage>
        <taxon>Eukaryota</taxon>
        <taxon>Fungi</taxon>
        <taxon>Dikarya</taxon>
        <taxon>Basidiomycota</taxon>
        <taxon>Agaricomycotina</taxon>
        <taxon>Agaricomycetes</taxon>
        <taxon>Sebacinales</taxon>
        <taxon>Serendipitaceae</taxon>
        <taxon>Serendipita</taxon>
    </lineage>
</organism>
<evidence type="ECO:0000313" key="3">
    <source>
        <dbReference type="Proteomes" id="UP000054097"/>
    </source>
</evidence>
<dbReference type="HOGENOM" id="CLU_023805_1_1_1"/>
<dbReference type="Proteomes" id="UP000054097">
    <property type="component" value="Unassembled WGS sequence"/>
</dbReference>
<dbReference type="OrthoDB" id="59699at2759"/>
<accession>A0A0C3B243</accession>
<evidence type="ECO:0000313" key="2">
    <source>
        <dbReference type="EMBL" id="KIM30905.1"/>
    </source>
</evidence>
<dbReference type="Gene3D" id="3.40.50.300">
    <property type="entry name" value="P-loop containing nucleotide triphosphate hydrolases"/>
    <property type="match status" value="1"/>
</dbReference>
<dbReference type="SUPFAM" id="SSF52540">
    <property type="entry name" value="P-loop containing nucleoside triphosphate hydrolases"/>
    <property type="match status" value="1"/>
</dbReference>
<feature type="domain" description="G" evidence="1">
    <location>
        <begin position="17"/>
        <end position="104"/>
    </location>
</feature>
<evidence type="ECO:0000259" key="1">
    <source>
        <dbReference type="Pfam" id="PF01926"/>
    </source>
</evidence>
<proteinExistence type="predicted"/>
<name>A0A0C3B243_SERVB</name>
<keyword evidence="3" id="KW-1185">Reference proteome</keyword>
<gene>
    <name evidence="2" type="ORF">M408DRAFT_65389</name>
</gene>
<dbReference type="GO" id="GO:0005525">
    <property type="term" value="F:GTP binding"/>
    <property type="evidence" value="ECO:0007669"/>
    <property type="project" value="InterPro"/>
</dbReference>
<reference evidence="3" key="2">
    <citation type="submission" date="2015-01" db="EMBL/GenBank/DDBJ databases">
        <title>Evolutionary Origins and Diversification of the Mycorrhizal Mutualists.</title>
        <authorList>
            <consortium name="DOE Joint Genome Institute"/>
            <consortium name="Mycorrhizal Genomics Consortium"/>
            <person name="Kohler A."/>
            <person name="Kuo A."/>
            <person name="Nagy L.G."/>
            <person name="Floudas D."/>
            <person name="Copeland A."/>
            <person name="Barry K.W."/>
            <person name="Cichocki N."/>
            <person name="Veneault-Fourrey C."/>
            <person name="LaButti K."/>
            <person name="Lindquist E.A."/>
            <person name="Lipzen A."/>
            <person name="Lundell T."/>
            <person name="Morin E."/>
            <person name="Murat C."/>
            <person name="Riley R."/>
            <person name="Ohm R."/>
            <person name="Sun H."/>
            <person name="Tunlid A."/>
            <person name="Henrissat B."/>
            <person name="Grigoriev I.V."/>
            <person name="Hibbett D.S."/>
            <person name="Martin F."/>
        </authorList>
    </citation>
    <scope>NUCLEOTIDE SEQUENCE [LARGE SCALE GENOMIC DNA]</scope>
    <source>
        <strain evidence="3">MAFF 305830</strain>
    </source>
</reference>
<reference evidence="2 3" key="1">
    <citation type="submission" date="2014-04" db="EMBL/GenBank/DDBJ databases">
        <authorList>
            <consortium name="DOE Joint Genome Institute"/>
            <person name="Kuo A."/>
            <person name="Zuccaro A."/>
            <person name="Kohler A."/>
            <person name="Nagy L.G."/>
            <person name="Floudas D."/>
            <person name="Copeland A."/>
            <person name="Barry K.W."/>
            <person name="Cichocki N."/>
            <person name="Veneault-Fourrey C."/>
            <person name="LaButti K."/>
            <person name="Lindquist E.A."/>
            <person name="Lipzen A."/>
            <person name="Lundell T."/>
            <person name="Morin E."/>
            <person name="Murat C."/>
            <person name="Sun H."/>
            <person name="Tunlid A."/>
            <person name="Henrissat B."/>
            <person name="Grigoriev I.V."/>
            <person name="Hibbett D.S."/>
            <person name="Martin F."/>
            <person name="Nordberg H.P."/>
            <person name="Cantor M.N."/>
            <person name="Hua S.X."/>
        </authorList>
    </citation>
    <scope>NUCLEOTIDE SEQUENCE [LARGE SCALE GENOMIC DNA]</scope>
    <source>
        <strain evidence="2 3">MAFF 305830</strain>
    </source>
</reference>